<accession>A0A8T1Q0M0</accession>
<proteinExistence type="predicted"/>
<comment type="caution">
    <text evidence="2">The sequence shown here is derived from an EMBL/GenBank/DDBJ whole genome shotgun (WGS) entry which is preliminary data.</text>
</comment>
<reference evidence="2" key="1">
    <citation type="submission" date="2020-12" db="EMBL/GenBank/DDBJ databases">
        <title>WGS assembly of Carya illinoinensis cv. Pawnee.</title>
        <authorList>
            <person name="Platts A."/>
            <person name="Shu S."/>
            <person name="Wright S."/>
            <person name="Barry K."/>
            <person name="Edger P."/>
            <person name="Pires J.C."/>
            <person name="Schmutz J."/>
        </authorList>
    </citation>
    <scope>NUCLEOTIDE SEQUENCE</scope>
    <source>
        <tissue evidence="2">Leaf</tissue>
    </source>
</reference>
<dbReference type="Proteomes" id="UP000811609">
    <property type="component" value="Chromosome 7"/>
</dbReference>
<dbReference type="EMBL" id="CM031815">
    <property type="protein sequence ID" value="KAG6647353.1"/>
    <property type="molecule type" value="Genomic_DNA"/>
</dbReference>
<evidence type="ECO:0000313" key="3">
    <source>
        <dbReference type="Proteomes" id="UP000811609"/>
    </source>
</evidence>
<dbReference type="EMBL" id="CM031815">
    <property type="protein sequence ID" value="KAG6647354.1"/>
    <property type="molecule type" value="Genomic_DNA"/>
</dbReference>
<sequence length="147" mass="16237">MGLRTDLKIHSQKPSRSDSSLRPCCLGAMHLTFASCACSISLLSCANLLPHPVFRLTSCACTLSRANLWTYSAKGEEPHQAQPMVFCPLEEQSLRVGFHGRDFSALCNNSSFTRVIFGDFPNLPPSPFVCCRPNSPIYSTWRNPGNL</sequence>
<name>A0A8T1Q0M0_CARIL</name>
<organism evidence="2 3">
    <name type="scientific">Carya illinoinensis</name>
    <name type="common">Pecan</name>
    <dbReference type="NCBI Taxonomy" id="32201"/>
    <lineage>
        <taxon>Eukaryota</taxon>
        <taxon>Viridiplantae</taxon>
        <taxon>Streptophyta</taxon>
        <taxon>Embryophyta</taxon>
        <taxon>Tracheophyta</taxon>
        <taxon>Spermatophyta</taxon>
        <taxon>Magnoliopsida</taxon>
        <taxon>eudicotyledons</taxon>
        <taxon>Gunneridae</taxon>
        <taxon>Pentapetalae</taxon>
        <taxon>rosids</taxon>
        <taxon>fabids</taxon>
        <taxon>Fagales</taxon>
        <taxon>Juglandaceae</taxon>
        <taxon>Carya</taxon>
    </lineage>
</organism>
<evidence type="ECO:0000256" key="1">
    <source>
        <dbReference type="SAM" id="MobiDB-lite"/>
    </source>
</evidence>
<evidence type="ECO:0000313" key="2">
    <source>
        <dbReference type="EMBL" id="KAG6647353.1"/>
    </source>
</evidence>
<keyword evidence="3" id="KW-1185">Reference proteome</keyword>
<dbReference type="AlphaFoldDB" id="A0A8T1Q0M0"/>
<feature type="region of interest" description="Disordered" evidence="1">
    <location>
        <begin position="1"/>
        <end position="20"/>
    </location>
</feature>
<gene>
    <name evidence="2" type="ORF">CIPAW_07G073600</name>
</gene>
<protein>
    <submittedName>
        <fullName evidence="2">Uncharacterized protein</fullName>
    </submittedName>
</protein>